<reference evidence="2 3" key="1">
    <citation type="submission" date="2018-11" db="EMBL/GenBank/DDBJ databases">
        <title>Chryseotalea sanarue gen. nov., sp., nov., a member of the family Cytophagaceae, isolated from a brackish lake in Hamamatsu Japan.</title>
        <authorList>
            <person name="Maejima Y."/>
            <person name="Iino T."/>
            <person name="Muraguchi Y."/>
            <person name="Fukuda K."/>
            <person name="Ohkuma M."/>
            <person name="Moriuchi R."/>
            <person name="Dohra H."/>
            <person name="Kimbara K."/>
            <person name="Shintani M."/>
        </authorList>
    </citation>
    <scope>NUCLEOTIDE SEQUENCE [LARGE SCALE GENOMIC DNA]</scope>
    <source>
        <strain evidence="2 3">Ys</strain>
    </source>
</reference>
<dbReference type="RefSeq" id="WP_127124359.1">
    <property type="nucleotide sequence ID" value="NZ_BHXQ01000012.1"/>
</dbReference>
<keyword evidence="3" id="KW-1185">Reference proteome</keyword>
<accession>A0A401UFS3</accession>
<keyword evidence="1" id="KW-0472">Membrane</keyword>
<evidence type="ECO:0000313" key="2">
    <source>
        <dbReference type="EMBL" id="GCC53704.1"/>
    </source>
</evidence>
<evidence type="ECO:0000313" key="3">
    <source>
        <dbReference type="Proteomes" id="UP000288227"/>
    </source>
</evidence>
<name>A0A401UFS3_9BACT</name>
<dbReference type="AlphaFoldDB" id="A0A401UFS3"/>
<gene>
    <name evidence="2" type="ORF">SanaruYs_39490</name>
</gene>
<protein>
    <submittedName>
        <fullName evidence="2">Uncharacterized protein</fullName>
    </submittedName>
</protein>
<comment type="caution">
    <text evidence="2">The sequence shown here is derived from an EMBL/GenBank/DDBJ whole genome shotgun (WGS) entry which is preliminary data.</text>
</comment>
<dbReference type="EMBL" id="BHXQ01000012">
    <property type="protein sequence ID" value="GCC53704.1"/>
    <property type="molecule type" value="Genomic_DNA"/>
</dbReference>
<proteinExistence type="predicted"/>
<keyword evidence="1" id="KW-0812">Transmembrane</keyword>
<sequence length="179" mass="19813">MTVTVDIVNDFLNDLERVKGRGHFAIEPYIPIDKKYLIKNEDILICLESLVSQGFIRLDRKTSSYPNGTFGIEPKGSSVVGKGGFTEEEFTNILKPMQDNSAKKLLKTEQTFNIGQVNNLNSGDILGTLNQSSSDKSVNKRETTSGVSHKGFEKNQRDFIGYAIGIVSIIVAIILWLLG</sequence>
<feature type="transmembrane region" description="Helical" evidence="1">
    <location>
        <begin position="159"/>
        <end position="178"/>
    </location>
</feature>
<evidence type="ECO:0000256" key="1">
    <source>
        <dbReference type="SAM" id="Phobius"/>
    </source>
</evidence>
<keyword evidence="1" id="KW-1133">Transmembrane helix</keyword>
<organism evidence="2 3">
    <name type="scientific">Chryseotalea sanaruensis</name>
    <dbReference type="NCBI Taxonomy" id="2482724"/>
    <lineage>
        <taxon>Bacteria</taxon>
        <taxon>Pseudomonadati</taxon>
        <taxon>Bacteroidota</taxon>
        <taxon>Cytophagia</taxon>
        <taxon>Cytophagales</taxon>
        <taxon>Chryseotaleaceae</taxon>
        <taxon>Chryseotalea</taxon>
    </lineage>
</organism>
<dbReference type="Proteomes" id="UP000288227">
    <property type="component" value="Unassembled WGS sequence"/>
</dbReference>